<dbReference type="EMBL" id="UHJL01000003">
    <property type="protein sequence ID" value="SUQ24972.1"/>
    <property type="molecule type" value="Genomic_DNA"/>
</dbReference>
<keyword evidence="4" id="KW-1133">Transmembrane helix</keyword>
<dbReference type="RefSeq" id="WP_109573303.1">
    <property type="nucleotide sequence ID" value="NZ_UHJL01000003.1"/>
</dbReference>
<gene>
    <name evidence="6" type="ORF">SAMN05661053_2386</name>
</gene>
<evidence type="ECO:0000256" key="2">
    <source>
        <dbReference type="ARBA" id="ARBA00022676"/>
    </source>
</evidence>
<keyword evidence="4" id="KW-0812">Transmembrane</keyword>
<dbReference type="Proteomes" id="UP000255423">
    <property type="component" value="Unassembled WGS sequence"/>
</dbReference>
<sequence>MDVSIIIVTYNTRQMTAECIDSVCQKTFGIDYEIILVDNASSDDSKAFFEKDERVKYIYSQENLGFGRANNLGAGVAQGKYLFLLNSDTLLENNAVKLFYDFMEKADRQIACCGCLLTDENHRRIHSFGSFHTLTNAIMEKCGVFEKIFRLFGLRQTPKYDNPKFENSQDFFEVPFVTGAALFIRKEVSDKYGLFDPDYFMYSEDMDLQCRYSKSGFKSVIIKTPQIVHLFGKSTKKGSVKKKEMNVKSLFLYMKKQYSSIYFIFFSILFKVFYCLSFSMSRSYSLNEKVSHIKFIIRL</sequence>
<name>A0A380S6W3_FIBSU</name>
<dbReference type="Gene3D" id="3.90.550.10">
    <property type="entry name" value="Spore Coat Polysaccharide Biosynthesis Protein SpsA, Chain A"/>
    <property type="match status" value="1"/>
</dbReference>
<feature type="domain" description="Glycosyltransferase 2-like" evidence="5">
    <location>
        <begin position="4"/>
        <end position="192"/>
    </location>
</feature>
<keyword evidence="4" id="KW-0472">Membrane</keyword>
<proteinExistence type="inferred from homology"/>
<keyword evidence="2" id="KW-0328">Glycosyltransferase</keyword>
<dbReference type="Pfam" id="PF00535">
    <property type="entry name" value="Glycos_transf_2"/>
    <property type="match status" value="1"/>
</dbReference>
<dbReference type="SUPFAM" id="SSF53448">
    <property type="entry name" value="Nucleotide-diphospho-sugar transferases"/>
    <property type="match status" value="1"/>
</dbReference>
<evidence type="ECO:0000313" key="7">
    <source>
        <dbReference type="Proteomes" id="UP000255423"/>
    </source>
</evidence>
<feature type="transmembrane region" description="Helical" evidence="4">
    <location>
        <begin position="261"/>
        <end position="280"/>
    </location>
</feature>
<evidence type="ECO:0000313" key="6">
    <source>
        <dbReference type="EMBL" id="SUQ24972.1"/>
    </source>
</evidence>
<dbReference type="GO" id="GO:0016757">
    <property type="term" value="F:glycosyltransferase activity"/>
    <property type="evidence" value="ECO:0007669"/>
    <property type="project" value="UniProtKB-KW"/>
</dbReference>
<dbReference type="AlphaFoldDB" id="A0A380S6W3"/>
<dbReference type="InterPro" id="IPR029044">
    <property type="entry name" value="Nucleotide-diphossugar_trans"/>
</dbReference>
<comment type="similarity">
    <text evidence="1">Belongs to the glycosyltransferase 2 family.</text>
</comment>
<protein>
    <recommendedName>
        <fullName evidence="5">Glycosyltransferase 2-like domain-containing protein</fullName>
    </recommendedName>
</protein>
<dbReference type="PANTHER" id="PTHR43179">
    <property type="entry name" value="RHAMNOSYLTRANSFERASE WBBL"/>
    <property type="match status" value="1"/>
</dbReference>
<accession>A0A380S6W3</accession>
<evidence type="ECO:0000259" key="5">
    <source>
        <dbReference type="Pfam" id="PF00535"/>
    </source>
</evidence>
<evidence type="ECO:0000256" key="3">
    <source>
        <dbReference type="ARBA" id="ARBA00022679"/>
    </source>
</evidence>
<reference evidence="6 7" key="1">
    <citation type="submission" date="2017-08" db="EMBL/GenBank/DDBJ databases">
        <authorList>
            <person name="de Groot N.N."/>
        </authorList>
    </citation>
    <scope>NUCLEOTIDE SEQUENCE [LARGE SCALE GENOMIC DNA]</scope>
    <source>
        <strain evidence="6 7">HM2</strain>
    </source>
</reference>
<dbReference type="PANTHER" id="PTHR43179:SF12">
    <property type="entry name" value="GALACTOFURANOSYLTRANSFERASE GLFT2"/>
    <property type="match status" value="1"/>
</dbReference>
<keyword evidence="3" id="KW-0808">Transferase</keyword>
<evidence type="ECO:0000256" key="4">
    <source>
        <dbReference type="SAM" id="Phobius"/>
    </source>
</evidence>
<evidence type="ECO:0000256" key="1">
    <source>
        <dbReference type="ARBA" id="ARBA00006739"/>
    </source>
</evidence>
<dbReference type="InterPro" id="IPR001173">
    <property type="entry name" value="Glyco_trans_2-like"/>
</dbReference>
<organism evidence="6 7">
    <name type="scientific">Fibrobacter succinogenes</name>
    <name type="common">Bacteroides succinogenes</name>
    <dbReference type="NCBI Taxonomy" id="833"/>
    <lineage>
        <taxon>Bacteria</taxon>
        <taxon>Pseudomonadati</taxon>
        <taxon>Fibrobacterota</taxon>
        <taxon>Fibrobacteria</taxon>
        <taxon>Fibrobacterales</taxon>
        <taxon>Fibrobacteraceae</taxon>
        <taxon>Fibrobacter</taxon>
    </lineage>
</organism>
<dbReference type="CDD" id="cd04186">
    <property type="entry name" value="GT_2_like_c"/>
    <property type="match status" value="1"/>
</dbReference>